<evidence type="ECO:0000256" key="4">
    <source>
        <dbReference type="ARBA" id="ARBA00013834"/>
    </source>
</evidence>
<comment type="catalytic activity">
    <reaction evidence="7">
        <text>inosine + phosphate = alpha-D-ribose 1-phosphate + hypoxanthine</text>
        <dbReference type="Rhea" id="RHEA:27646"/>
        <dbReference type="ChEBI" id="CHEBI:17368"/>
        <dbReference type="ChEBI" id="CHEBI:17596"/>
        <dbReference type="ChEBI" id="CHEBI:43474"/>
        <dbReference type="ChEBI" id="CHEBI:57720"/>
        <dbReference type="EC" id="2.4.2.1"/>
    </reaction>
</comment>
<evidence type="ECO:0000259" key="14">
    <source>
        <dbReference type="Pfam" id="PF01048"/>
    </source>
</evidence>
<dbReference type="GO" id="GO:0004731">
    <property type="term" value="F:purine-nucleoside phosphorylase activity"/>
    <property type="evidence" value="ECO:0007669"/>
    <property type="project" value="UniProtKB-EC"/>
</dbReference>
<feature type="non-terminal residue" evidence="15">
    <location>
        <position position="1"/>
    </location>
</feature>
<dbReference type="EC" id="2.4.2.1" evidence="3"/>
<comment type="catalytic activity">
    <reaction evidence="10">
        <text>guanosine + phosphate = alpha-D-ribose 1-phosphate + guanine</text>
        <dbReference type="Rhea" id="RHEA:13233"/>
        <dbReference type="ChEBI" id="CHEBI:16235"/>
        <dbReference type="ChEBI" id="CHEBI:16750"/>
        <dbReference type="ChEBI" id="CHEBI:43474"/>
        <dbReference type="ChEBI" id="CHEBI:57720"/>
        <dbReference type="EC" id="2.4.2.1"/>
    </reaction>
</comment>
<dbReference type="AlphaFoldDB" id="A0ABD0YE37"/>
<feature type="binding site" evidence="13">
    <location>
        <begin position="87"/>
        <end position="89"/>
    </location>
    <ligand>
        <name>phosphate</name>
        <dbReference type="ChEBI" id="CHEBI:43474"/>
    </ligand>
</feature>
<evidence type="ECO:0000256" key="11">
    <source>
        <dbReference type="ARBA" id="ARBA00031036"/>
    </source>
</evidence>
<comment type="catalytic activity">
    <reaction evidence="8">
        <text>2'-deoxyguanosine + phosphate = 2-deoxy-alpha-D-ribose 1-phosphate + guanine</text>
        <dbReference type="Rhea" id="RHEA:27738"/>
        <dbReference type="ChEBI" id="CHEBI:16235"/>
        <dbReference type="ChEBI" id="CHEBI:17172"/>
        <dbReference type="ChEBI" id="CHEBI:43474"/>
        <dbReference type="ChEBI" id="CHEBI:57259"/>
        <dbReference type="EC" id="2.4.2.1"/>
    </reaction>
</comment>
<evidence type="ECO:0000256" key="8">
    <source>
        <dbReference type="ARBA" id="ARBA00023929"/>
    </source>
</evidence>
<feature type="binding site" evidence="13">
    <location>
        <position position="36"/>
    </location>
    <ligand>
        <name>phosphate</name>
        <dbReference type="ChEBI" id="CHEBI:43474"/>
    </ligand>
</feature>
<keyword evidence="16" id="KW-1185">Reference proteome</keyword>
<comment type="catalytic activity">
    <reaction evidence="9">
        <text>2'-deoxyinosine + phosphate = 2-deoxy-alpha-D-ribose 1-phosphate + hypoxanthine</text>
        <dbReference type="Rhea" id="RHEA:27750"/>
        <dbReference type="ChEBI" id="CHEBI:17368"/>
        <dbReference type="ChEBI" id="CHEBI:28997"/>
        <dbReference type="ChEBI" id="CHEBI:43474"/>
        <dbReference type="ChEBI" id="CHEBI:57259"/>
        <dbReference type="EC" id="2.4.2.1"/>
    </reaction>
</comment>
<sequence length="299" mass="33001">LYLLYSSYTYEAIEEIAEWLLKRTHIKPRIGIICGSGMGDLAESVETPTIFEYKDIPNFPTSTAIGHKGRLMFGILNGTQVMCMQGRFHPYEGYSLKKCSMPVKVMRLCGVTHLIASNAAGATNQEYEEGDVMVIKDHISLMGFAGNGPQVGSHDDRFGPRFTSMNNAYDGAVRRVALELARQVGLHVREGVYTAVGGPNYETVAEVRLMQTFGVDAIGMSTVHEVITARQLGMTVFAFSLISNVCQSWYPDERPTKAADHSDILAVGQRQGQKIKLWLSQLVAHMAQSNTNNSTSLRN</sequence>
<dbReference type="EMBL" id="JBFDAA010000009">
    <property type="protein sequence ID" value="KAL1128914.1"/>
    <property type="molecule type" value="Genomic_DNA"/>
</dbReference>
<evidence type="ECO:0000256" key="9">
    <source>
        <dbReference type="ARBA" id="ARBA00023950"/>
    </source>
</evidence>
<accession>A0ABD0YE37</accession>
<evidence type="ECO:0000256" key="2">
    <source>
        <dbReference type="ARBA" id="ARBA00006751"/>
    </source>
</evidence>
<dbReference type="PANTHER" id="PTHR11904:SF9">
    <property type="entry name" value="PURINE NUCLEOSIDE PHOSPHORYLASE-RELATED"/>
    <property type="match status" value="1"/>
</dbReference>
<feature type="binding site" evidence="13">
    <location>
        <position position="202"/>
    </location>
    <ligand>
        <name>a purine D-ribonucleoside</name>
        <dbReference type="ChEBI" id="CHEBI:142355"/>
    </ligand>
</feature>
<dbReference type="PANTHER" id="PTHR11904">
    <property type="entry name" value="METHYLTHIOADENOSINE/PURINE NUCLEOSIDE PHOSPHORYLASE"/>
    <property type="match status" value="1"/>
</dbReference>
<evidence type="ECO:0000256" key="5">
    <source>
        <dbReference type="ARBA" id="ARBA00022676"/>
    </source>
</evidence>
<dbReference type="CDD" id="cd09009">
    <property type="entry name" value="PNP-EcPNPII_like"/>
    <property type="match status" value="1"/>
</dbReference>
<evidence type="ECO:0000256" key="1">
    <source>
        <dbReference type="ARBA" id="ARBA00005058"/>
    </source>
</evidence>
<dbReference type="NCBIfam" id="TIGR01697">
    <property type="entry name" value="PNPH-PUNA-XAPA"/>
    <property type="match status" value="1"/>
</dbReference>
<comment type="similarity">
    <text evidence="2">Belongs to the PNP/MTAP phosphorylase family.</text>
</comment>
<evidence type="ECO:0000256" key="7">
    <source>
        <dbReference type="ARBA" id="ARBA00023918"/>
    </source>
</evidence>
<dbReference type="InterPro" id="IPR000845">
    <property type="entry name" value="Nucleoside_phosphorylase_d"/>
</dbReference>
<dbReference type="NCBIfam" id="TIGR01700">
    <property type="entry name" value="PNPH"/>
    <property type="match status" value="1"/>
</dbReference>
<dbReference type="PIRSF" id="PIRSF000477">
    <property type="entry name" value="PurNPase"/>
    <property type="match status" value="1"/>
</dbReference>
<evidence type="ECO:0000256" key="10">
    <source>
        <dbReference type="ARBA" id="ARBA00023970"/>
    </source>
</evidence>
<feature type="binding site" evidence="13">
    <location>
        <position position="67"/>
    </location>
    <ligand>
        <name>phosphate</name>
        <dbReference type="ChEBI" id="CHEBI:43474"/>
    </ligand>
</feature>
<evidence type="ECO:0000256" key="3">
    <source>
        <dbReference type="ARBA" id="ARBA00011886"/>
    </source>
</evidence>
<proteinExistence type="inferred from homology"/>
<evidence type="ECO:0000256" key="13">
    <source>
        <dbReference type="PIRSR" id="PIRSR000477-2"/>
    </source>
</evidence>
<feature type="domain" description="Nucleoside phosphorylase" evidence="14">
    <location>
        <begin position="29"/>
        <end position="270"/>
    </location>
</feature>
<organism evidence="15 16">
    <name type="scientific">Ranatra chinensis</name>
    <dbReference type="NCBI Taxonomy" id="642074"/>
    <lineage>
        <taxon>Eukaryota</taxon>
        <taxon>Metazoa</taxon>
        <taxon>Ecdysozoa</taxon>
        <taxon>Arthropoda</taxon>
        <taxon>Hexapoda</taxon>
        <taxon>Insecta</taxon>
        <taxon>Pterygota</taxon>
        <taxon>Neoptera</taxon>
        <taxon>Paraneoptera</taxon>
        <taxon>Hemiptera</taxon>
        <taxon>Heteroptera</taxon>
        <taxon>Panheteroptera</taxon>
        <taxon>Nepomorpha</taxon>
        <taxon>Nepidae</taxon>
        <taxon>Ranatrinae</taxon>
        <taxon>Ranatra</taxon>
    </lineage>
</organism>
<dbReference type="InterPro" id="IPR035994">
    <property type="entry name" value="Nucleoside_phosphorylase_sf"/>
</dbReference>
<dbReference type="NCBIfam" id="NF006054">
    <property type="entry name" value="PRK08202.1"/>
    <property type="match status" value="1"/>
</dbReference>
<feature type="binding site" evidence="13">
    <location>
        <position position="221"/>
    </location>
    <ligand>
        <name>phosphate</name>
        <dbReference type="ChEBI" id="CHEBI:43474"/>
    </ligand>
</feature>
<keyword evidence="5" id="KW-0328">Glycosyltransferase</keyword>
<dbReference type="Pfam" id="PF01048">
    <property type="entry name" value="PNP_UDP_1"/>
    <property type="match status" value="1"/>
</dbReference>
<dbReference type="InterPro" id="IPR011270">
    <property type="entry name" value="Pur_Nuc_Pase_Ino/Guo-sp"/>
</dbReference>
<dbReference type="SUPFAM" id="SSF53167">
    <property type="entry name" value="Purine and uridine phosphorylases"/>
    <property type="match status" value="1"/>
</dbReference>
<evidence type="ECO:0000313" key="16">
    <source>
        <dbReference type="Proteomes" id="UP001558652"/>
    </source>
</evidence>
<dbReference type="FunFam" id="3.40.50.1580:FF:000004">
    <property type="entry name" value="Purine nucleoside phosphorylase"/>
    <property type="match status" value="1"/>
</dbReference>
<evidence type="ECO:0000256" key="12">
    <source>
        <dbReference type="ARBA" id="ARBA00033072"/>
    </source>
</evidence>
<comment type="caution">
    <text evidence="15">The sequence shown here is derived from an EMBL/GenBank/DDBJ whole genome shotgun (WGS) entry which is preliminary data.</text>
</comment>
<feature type="binding site" evidence="13">
    <location>
        <position position="244"/>
    </location>
    <ligand>
        <name>a purine D-ribonucleoside</name>
        <dbReference type="ChEBI" id="CHEBI:142355"/>
    </ligand>
</feature>
<dbReference type="InterPro" id="IPR011268">
    <property type="entry name" value="Purine_phosphorylase"/>
</dbReference>
<evidence type="ECO:0000313" key="15">
    <source>
        <dbReference type="EMBL" id="KAL1128914.1"/>
    </source>
</evidence>
<keyword evidence="6" id="KW-0808">Transferase</keyword>
<feature type="binding site" evidence="13">
    <location>
        <position position="119"/>
    </location>
    <ligand>
        <name>phosphate</name>
        <dbReference type="ChEBI" id="CHEBI:43474"/>
    </ligand>
</feature>
<reference evidence="15 16" key="1">
    <citation type="submission" date="2024-07" db="EMBL/GenBank/DDBJ databases">
        <title>Chromosome-level genome assembly of the water stick insect Ranatra chinensis (Heteroptera: Nepidae).</title>
        <authorList>
            <person name="Liu X."/>
        </authorList>
    </citation>
    <scope>NUCLEOTIDE SEQUENCE [LARGE SCALE GENOMIC DNA]</scope>
    <source>
        <strain evidence="15">Cailab_2021Rc</strain>
        <tissue evidence="15">Muscle</tissue>
    </source>
</reference>
<protein>
    <recommendedName>
        <fullName evidence="4">Purine nucleoside phosphorylase</fullName>
        <ecNumber evidence="3">2.4.2.1</ecNumber>
    </recommendedName>
    <alternativeName>
        <fullName evidence="12">Inosine phosphorylase</fullName>
    </alternativeName>
    <alternativeName>
        <fullName evidence="11">Inosine-guanosine phosphorylase</fullName>
    </alternativeName>
</protein>
<name>A0ABD0YE37_9HEMI</name>
<dbReference type="Gene3D" id="3.40.50.1580">
    <property type="entry name" value="Nucleoside phosphorylase domain"/>
    <property type="match status" value="1"/>
</dbReference>
<evidence type="ECO:0000256" key="6">
    <source>
        <dbReference type="ARBA" id="ARBA00022679"/>
    </source>
</evidence>
<comment type="pathway">
    <text evidence="1">Purine metabolism; purine nucleoside salvage.</text>
</comment>
<dbReference type="Proteomes" id="UP001558652">
    <property type="component" value="Unassembled WGS sequence"/>
</dbReference>
<gene>
    <name evidence="15" type="ORF">AAG570_013448</name>
</gene>